<dbReference type="InterPro" id="IPR050765">
    <property type="entry name" value="Riboflavin_Biosynth_HTPR"/>
</dbReference>
<dbReference type="InterPro" id="IPR016192">
    <property type="entry name" value="APOBEC/CMP_deaminase_Zn-bd"/>
</dbReference>
<dbReference type="PROSITE" id="PS00903">
    <property type="entry name" value="CYT_DCMP_DEAMINASES_1"/>
    <property type="match status" value="1"/>
</dbReference>
<keyword evidence="11" id="KW-0511">Multifunctional enzyme</keyword>
<comment type="pathway">
    <text evidence="2 12">Cofactor biosynthesis; riboflavin biosynthesis; 5-amino-6-(D-ribitylamino)uracil from GTP: step 2/4.</text>
</comment>
<protein>
    <recommendedName>
        <fullName evidence="12">Riboflavin biosynthesis protein RibD</fullName>
    </recommendedName>
    <domain>
        <recommendedName>
            <fullName evidence="12">Diaminohydroxyphosphoribosylaminopyrimidine deaminase</fullName>
            <shortName evidence="12">DRAP deaminase</shortName>
            <ecNumber evidence="12">3.5.4.26</ecNumber>
        </recommendedName>
        <alternativeName>
            <fullName evidence="12">Riboflavin-specific deaminase</fullName>
        </alternativeName>
    </domain>
    <domain>
        <recommendedName>
            <fullName evidence="12">5-amino-6-(5-phosphoribosylamino)uracil reductase</fullName>
            <ecNumber evidence="12">1.1.1.193</ecNumber>
        </recommendedName>
        <alternativeName>
            <fullName evidence="12">HTP reductase</fullName>
        </alternativeName>
    </domain>
</protein>
<comment type="similarity">
    <text evidence="5 12">In the C-terminal section; belongs to the HTP reductase family.</text>
</comment>
<proteinExistence type="inferred from homology"/>
<evidence type="ECO:0000256" key="2">
    <source>
        <dbReference type="ARBA" id="ARBA00004882"/>
    </source>
</evidence>
<comment type="catalytic activity">
    <reaction evidence="12">
        <text>5-amino-6-(5-phospho-D-ribitylamino)uracil + NADP(+) = 5-amino-6-(5-phospho-D-ribosylamino)uracil + NADPH + H(+)</text>
        <dbReference type="Rhea" id="RHEA:17845"/>
        <dbReference type="ChEBI" id="CHEBI:15378"/>
        <dbReference type="ChEBI" id="CHEBI:57783"/>
        <dbReference type="ChEBI" id="CHEBI:58349"/>
        <dbReference type="ChEBI" id="CHEBI:58421"/>
        <dbReference type="ChEBI" id="CHEBI:58453"/>
        <dbReference type="EC" id="1.1.1.193"/>
    </reaction>
</comment>
<dbReference type="Gene3D" id="3.40.430.10">
    <property type="entry name" value="Dihydrofolate Reductase, subunit A"/>
    <property type="match status" value="1"/>
</dbReference>
<dbReference type="Proteomes" id="UP000032309">
    <property type="component" value="Unassembled WGS sequence"/>
</dbReference>
<evidence type="ECO:0000256" key="11">
    <source>
        <dbReference type="ARBA" id="ARBA00023268"/>
    </source>
</evidence>
<dbReference type="EC" id="1.1.1.193" evidence="12"/>
<keyword evidence="9 12" id="KW-0521">NADP</keyword>
<keyword evidence="12" id="KW-0378">Hydrolase</keyword>
<dbReference type="EMBL" id="BAFN01000002">
    <property type="protein sequence ID" value="GAN35381.1"/>
    <property type="molecule type" value="Genomic_DNA"/>
</dbReference>
<dbReference type="Pfam" id="PF01872">
    <property type="entry name" value="RibD_C"/>
    <property type="match status" value="1"/>
</dbReference>
<feature type="domain" description="CMP/dCMP-type deaminase" evidence="13">
    <location>
        <begin position="31"/>
        <end position="153"/>
    </location>
</feature>
<dbReference type="InterPro" id="IPR002125">
    <property type="entry name" value="CMP_dCMP_dom"/>
</dbReference>
<evidence type="ECO:0000256" key="1">
    <source>
        <dbReference type="ARBA" id="ARBA00002151"/>
    </source>
</evidence>
<dbReference type="Pfam" id="PF00383">
    <property type="entry name" value="dCMP_cyt_deam_1"/>
    <property type="match status" value="1"/>
</dbReference>
<evidence type="ECO:0000256" key="12">
    <source>
        <dbReference type="PIRNR" id="PIRNR006769"/>
    </source>
</evidence>
<dbReference type="CDD" id="cd01284">
    <property type="entry name" value="Riboflavin_deaminase-reductase"/>
    <property type="match status" value="1"/>
</dbReference>
<evidence type="ECO:0000256" key="10">
    <source>
        <dbReference type="ARBA" id="ARBA00023002"/>
    </source>
</evidence>
<keyword evidence="8 12" id="KW-0862">Zinc</keyword>
<comment type="function">
    <text evidence="1 12">Converts 2,5-diamino-6-(ribosylamino)-4(3h)-pyrimidinone 5'-phosphate into 5-amino-6-(ribosylamino)-2,4(1h,3h)-pyrimidinedione 5'-phosphate.</text>
</comment>
<keyword evidence="10 12" id="KW-0560">Oxidoreductase</keyword>
<dbReference type="InterPro" id="IPR004794">
    <property type="entry name" value="Eubact_RibD"/>
</dbReference>
<evidence type="ECO:0000256" key="4">
    <source>
        <dbReference type="ARBA" id="ARBA00005259"/>
    </source>
</evidence>
<evidence type="ECO:0000256" key="3">
    <source>
        <dbReference type="ARBA" id="ARBA00004910"/>
    </source>
</evidence>
<dbReference type="EC" id="3.5.4.26" evidence="12"/>
<dbReference type="PANTHER" id="PTHR38011">
    <property type="entry name" value="DIHYDROFOLATE REDUCTASE FAMILY PROTEIN (AFU_ORTHOLOGUE AFUA_8G06820)"/>
    <property type="match status" value="1"/>
</dbReference>
<dbReference type="PIRSF" id="PIRSF006769">
    <property type="entry name" value="RibD"/>
    <property type="match status" value="1"/>
</dbReference>
<evidence type="ECO:0000259" key="13">
    <source>
        <dbReference type="PROSITE" id="PS51747"/>
    </source>
</evidence>
<dbReference type="SUPFAM" id="SSF53927">
    <property type="entry name" value="Cytidine deaminase-like"/>
    <property type="match status" value="1"/>
</dbReference>
<gene>
    <name evidence="14" type="ORF">BROSI_B0019</name>
</gene>
<dbReference type="NCBIfam" id="TIGR00227">
    <property type="entry name" value="ribD_Cterm"/>
    <property type="match status" value="1"/>
</dbReference>
<dbReference type="InterPro" id="IPR016193">
    <property type="entry name" value="Cytidine_deaminase-like"/>
</dbReference>
<dbReference type="NCBIfam" id="TIGR00326">
    <property type="entry name" value="eubact_ribD"/>
    <property type="match status" value="1"/>
</dbReference>
<dbReference type="InterPro" id="IPR002734">
    <property type="entry name" value="RibDG_C"/>
</dbReference>
<comment type="caution">
    <text evidence="14">The sequence shown here is derived from an EMBL/GenBank/DDBJ whole genome shotgun (WGS) entry which is preliminary data.</text>
</comment>
<comment type="catalytic activity">
    <reaction evidence="12">
        <text>2,5-diamino-6-hydroxy-4-(5-phosphoribosylamino)-pyrimidine + H2O + H(+) = 5-amino-6-(5-phospho-D-ribosylamino)uracil + NH4(+)</text>
        <dbReference type="Rhea" id="RHEA:21868"/>
        <dbReference type="ChEBI" id="CHEBI:15377"/>
        <dbReference type="ChEBI" id="CHEBI:15378"/>
        <dbReference type="ChEBI" id="CHEBI:28938"/>
        <dbReference type="ChEBI" id="CHEBI:58453"/>
        <dbReference type="ChEBI" id="CHEBI:58614"/>
        <dbReference type="EC" id="3.5.4.26"/>
    </reaction>
</comment>
<evidence type="ECO:0000256" key="6">
    <source>
        <dbReference type="ARBA" id="ARBA00022619"/>
    </source>
</evidence>
<organism evidence="14 15">
    <name type="scientific">Candidatus Brocadia sinica JPN1</name>
    <dbReference type="NCBI Taxonomy" id="1197129"/>
    <lineage>
        <taxon>Bacteria</taxon>
        <taxon>Pseudomonadati</taxon>
        <taxon>Planctomycetota</taxon>
        <taxon>Candidatus Brocadiia</taxon>
        <taxon>Candidatus Brocadiales</taxon>
        <taxon>Candidatus Brocadiaceae</taxon>
        <taxon>Candidatus Brocadia</taxon>
    </lineage>
</organism>
<dbReference type="SUPFAM" id="SSF53597">
    <property type="entry name" value="Dihydrofolate reductase-like"/>
    <property type="match status" value="1"/>
</dbReference>
<evidence type="ECO:0000256" key="8">
    <source>
        <dbReference type="ARBA" id="ARBA00022833"/>
    </source>
</evidence>
<dbReference type="InterPro" id="IPR011549">
    <property type="entry name" value="RibD_C"/>
</dbReference>
<dbReference type="InterPro" id="IPR024072">
    <property type="entry name" value="DHFR-like_dom_sf"/>
</dbReference>
<evidence type="ECO:0000313" key="14">
    <source>
        <dbReference type="EMBL" id="GAN35381.1"/>
    </source>
</evidence>
<evidence type="ECO:0000313" key="15">
    <source>
        <dbReference type="Proteomes" id="UP000032309"/>
    </source>
</evidence>
<comment type="pathway">
    <text evidence="3 12">Cofactor biosynthesis; riboflavin biosynthesis; 5-amino-6-(D-ribitylamino)uracil from GTP: step 3/4.</text>
</comment>
<keyword evidence="7 12" id="KW-0479">Metal-binding</keyword>
<comment type="cofactor">
    <cofactor evidence="12">
        <name>Zn(2+)</name>
        <dbReference type="ChEBI" id="CHEBI:29105"/>
    </cofactor>
    <text evidence="12">Binds 1 zinc ion.</text>
</comment>
<evidence type="ECO:0000256" key="5">
    <source>
        <dbReference type="ARBA" id="ARBA00007417"/>
    </source>
</evidence>
<dbReference type="PANTHER" id="PTHR38011:SF7">
    <property type="entry name" value="2,5-DIAMINO-6-RIBOSYLAMINO-4(3H)-PYRIMIDINONE 5'-PHOSPHATE REDUCTASE"/>
    <property type="match status" value="1"/>
</dbReference>
<evidence type="ECO:0000256" key="7">
    <source>
        <dbReference type="ARBA" id="ARBA00022723"/>
    </source>
</evidence>
<comment type="similarity">
    <text evidence="4 12">In the N-terminal section; belongs to the cytidine and deoxycytidylate deaminase family.</text>
</comment>
<sequence length="393" mass="42938">MQFPMVRGEIWVITIILPEYQFFSNVMITPDIDEKYIALALELAEKGRGKVEPNPMVGAVLVKNGEIVGKGYHQVFGGPHAEVHAINEGGINCKGATLYVSMEPCAHYGKTAPCVNAIIDAGITKVVTTVIDPNPITSGRGMQKLKDAGIEVHLGVMESQAKRLNAPFFKLMQKGLPYVIVKWAMSLDGKIATHTGDSRWITSEESRAYVHKIRGQVDGILVGINTVLRDDPLLTCRLEGGRSPKRIIIDSNALLPIDSRLLNTINESEIIVALNKGAQQERVAKLEQLGCKIIQTKDTNGFVDLHDLFHRLGGMKLTNILVEGGSRIITSMIEERHVDKVMVFIAPIIIGGEGAKSPILGKGVGKISAAAKFHEISVKRFSHDIVIEGIPKY</sequence>
<evidence type="ECO:0000256" key="9">
    <source>
        <dbReference type="ARBA" id="ARBA00022857"/>
    </source>
</evidence>
<dbReference type="PROSITE" id="PS51747">
    <property type="entry name" value="CYT_DCMP_DEAMINASES_2"/>
    <property type="match status" value="1"/>
</dbReference>
<keyword evidence="6 12" id="KW-0686">Riboflavin biosynthesis</keyword>
<accession>A0ABQ0K2P0</accession>
<name>A0ABQ0K2P0_9BACT</name>
<reference evidence="15" key="1">
    <citation type="journal article" date="2015" name="Genome Announc.">
        <title>Draft Genome Sequence of an Anaerobic Ammonium-Oxidizing Bacterium, "Candidatus Brocadia sinica".</title>
        <authorList>
            <person name="Oshiki M."/>
            <person name="Shinyako-Hata K."/>
            <person name="Satoh H."/>
            <person name="Okabe S."/>
        </authorList>
    </citation>
    <scope>NUCLEOTIDE SEQUENCE [LARGE SCALE GENOMIC DNA]</scope>
    <source>
        <strain evidence="15">JPN1</strain>
    </source>
</reference>
<keyword evidence="15" id="KW-1185">Reference proteome</keyword>
<dbReference type="Gene3D" id="3.40.140.10">
    <property type="entry name" value="Cytidine Deaminase, domain 2"/>
    <property type="match status" value="1"/>
</dbReference>